<evidence type="ECO:0000313" key="11">
    <source>
        <dbReference type="EMBL" id="CUS04883.2"/>
    </source>
</evidence>
<dbReference type="Pfam" id="PF02660">
    <property type="entry name" value="G3P_acyltransf"/>
    <property type="match status" value="1"/>
</dbReference>
<gene>
    <name evidence="10 11" type="primary">plsY</name>
    <name evidence="11" type="ORF">CFX0092_A3005</name>
</gene>
<keyword evidence="7 10" id="KW-0472">Membrane</keyword>
<keyword evidence="4 10" id="KW-0812">Transmembrane</keyword>
<dbReference type="Proteomes" id="UP000215027">
    <property type="component" value="Chromosome I"/>
</dbReference>
<evidence type="ECO:0000256" key="10">
    <source>
        <dbReference type="HAMAP-Rule" id="MF_01043"/>
    </source>
</evidence>
<evidence type="ECO:0000256" key="8">
    <source>
        <dbReference type="ARBA" id="ARBA00023209"/>
    </source>
</evidence>
<evidence type="ECO:0000256" key="5">
    <source>
        <dbReference type="ARBA" id="ARBA00022989"/>
    </source>
</evidence>
<comment type="caution">
    <text evidence="10">Lacks conserved residue(s) required for the propagation of feature annotation.</text>
</comment>
<dbReference type="InterPro" id="IPR003811">
    <property type="entry name" value="G3P_acylTferase_PlsY"/>
</dbReference>
<protein>
    <recommendedName>
        <fullName evidence="10">Glycerol-3-phosphate acyltransferase</fullName>
    </recommendedName>
    <alternativeName>
        <fullName evidence="10">Acyl-PO4 G3P acyltransferase</fullName>
    </alternativeName>
    <alternativeName>
        <fullName evidence="10">Acyl-phosphate--glycerol-3-phosphate acyltransferase</fullName>
    </alternativeName>
    <alternativeName>
        <fullName evidence="10">G3P acyltransferase</fullName>
        <shortName evidence="10">GPAT</shortName>
        <ecNumber evidence="10">2.3.1.275</ecNumber>
    </alternativeName>
    <alternativeName>
        <fullName evidence="10">Lysophosphatidic acid synthase</fullName>
        <shortName evidence="10">LPA synthase</shortName>
    </alternativeName>
</protein>
<proteinExistence type="inferred from homology"/>
<evidence type="ECO:0000256" key="4">
    <source>
        <dbReference type="ARBA" id="ARBA00022692"/>
    </source>
</evidence>
<feature type="transmembrane region" description="Helical" evidence="10">
    <location>
        <begin position="81"/>
        <end position="100"/>
    </location>
</feature>
<comment type="function">
    <text evidence="10">Catalyzes the transfer of an acyl group from acyl-phosphate (acyl-PO(4)) to glycerol-3-phosphate (G3P) to form lysophosphatidic acid (LPA). This enzyme utilizes acyl-phosphate as fatty acyl donor, but not acyl-CoA or acyl-ACP.</text>
</comment>
<comment type="similarity">
    <text evidence="10">Belongs to the PlsY family.</text>
</comment>
<keyword evidence="12" id="KW-1185">Reference proteome</keyword>
<keyword evidence="1 10" id="KW-1003">Cell membrane</keyword>
<dbReference type="KEGG" id="pbf:CFX0092_A3005"/>
<dbReference type="AlphaFoldDB" id="A0A161KB17"/>
<keyword evidence="2 10" id="KW-0444">Lipid biosynthesis</keyword>
<feature type="transmembrane region" description="Helical" evidence="10">
    <location>
        <begin position="112"/>
        <end position="133"/>
    </location>
</feature>
<accession>A0A161KB17</accession>
<reference evidence="11" key="1">
    <citation type="submission" date="2016-01" db="EMBL/GenBank/DDBJ databases">
        <authorList>
            <person name="Mcilroy J.S."/>
            <person name="Karst M S."/>
            <person name="Albertsen M."/>
        </authorList>
    </citation>
    <scope>NUCLEOTIDE SEQUENCE</scope>
    <source>
        <strain evidence="11">Cfx-K</strain>
    </source>
</reference>
<keyword evidence="6 10" id="KW-0443">Lipid metabolism</keyword>
<comment type="catalytic activity">
    <reaction evidence="10">
        <text>an acyl phosphate + sn-glycerol 3-phosphate = a 1-acyl-sn-glycero-3-phosphate + phosphate</text>
        <dbReference type="Rhea" id="RHEA:34075"/>
        <dbReference type="ChEBI" id="CHEBI:43474"/>
        <dbReference type="ChEBI" id="CHEBI:57597"/>
        <dbReference type="ChEBI" id="CHEBI:57970"/>
        <dbReference type="ChEBI" id="CHEBI:59918"/>
        <dbReference type="EC" id="2.3.1.275"/>
    </reaction>
</comment>
<dbReference type="PANTHER" id="PTHR30309:SF1">
    <property type="entry name" value="GLYCEROL-3-PHOSPHATE ACYLTRANSFERASE 1"/>
    <property type="match status" value="1"/>
</dbReference>
<comment type="subcellular location">
    <subcellularLocation>
        <location evidence="10">Cell membrane</location>
        <topology evidence="10">Multi-pass membrane protein</topology>
    </subcellularLocation>
</comment>
<dbReference type="HAMAP" id="MF_01043">
    <property type="entry name" value="PlsY"/>
    <property type="match status" value="1"/>
</dbReference>
<comment type="pathway">
    <text evidence="10">Lipid metabolism; phospholipid metabolism.</text>
</comment>
<evidence type="ECO:0000256" key="2">
    <source>
        <dbReference type="ARBA" id="ARBA00022516"/>
    </source>
</evidence>
<dbReference type="SMART" id="SM01207">
    <property type="entry name" value="G3P_acyltransf"/>
    <property type="match status" value="1"/>
</dbReference>
<keyword evidence="9 10" id="KW-1208">Phospholipid metabolism</keyword>
<dbReference type="GO" id="GO:0005886">
    <property type="term" value="C:plasma membrane"/>
    <property type="evidence" value="ECO:0007669"/>
    <property type="project" value="UniProtKB-SubCell"/>
</dbReference>
<dbReference type="PANTHER" id="PTHR30309">
    <property type="entry name" value="INNER MEMBRANE PROTEIN YGIH"/>
    <property type="match status" value="1"/>
</dbReference>
<evidence type="ECO:0000256" key="3">
    <source>
        <dbReference type="ARBA" id="ARBA00022679"/>
    </source>
</evidence>
<name>A0A161KB17_9CHLR</name>
<sequence length="200" mass="21530">MLYPLGWALLAFLCGSLPFSVWLPRLAGGRDARQFGDGNPGATNAFRAGGAGVGLAVLLLDISKAAAPVGMAYFQFGWRGWPMLLIATAPVLGHAFSPFLRFRGGKALAPAFGAWIGLTLWQLSLPVLLLVLLWRAALDVDGWAVLLALASLLVIILVWQPELLFLAVLAGQMVILAYTHRAGLRRRPHWRLGRGRPSAG</sequence>
<dbReference type="GO" id="GO:0043772">
    <property type="term" value="F:acyl-phosphate glycerol-3-phosphate acyltransferase activity"/>
    <property type="evidence" value="ECO:0007669"/>
    <property type="project" value="UniProtKB-UniRule"/>
</dbReference>
<organism evidence="11 12">
    <name type="scientific">Candidatus Promineifilum breve</name>
    <dbReference type="NCBI Taxonomy" id="1806508"/>
    <lineage>
        <taxon>Bacteria</taxon>
        <taxon>Bacillati</taxon>
        <taxon>Chloroflexota</taxon>
        <taxon>Ardenticatenia</taxon>
        <taxon>Candidatus Promineifilales</taxon>
        <taxon>Candidatus Promineifilaceae</taxon>
        <taxon>Candidatus Promineifilum</taxon>
    </lineage>
</organism>
<comment type="subunit">
    <text evidence="10">Probably interacts with PlsX.</text>
</comment>
<evidence type="ECO:0000256" key="7">
    <source>
        <dbReference type="ARBA" id="ARBA00023136"/>
    </source>
</evidence>
<keyword evidence="8 10" id="KW-0594">Phospholipid biosynthesis</keyword>
<dbReference type="RefSeq" id="WP_095044161.1">
    <property type="nucleotide sequence ID" value="NZ_LN890655.1"/>
</dbReference>
<keyword evidence="11" id="KW-0012">Acyltransferase</keyword>
<keyword evidence="5 10" id="KW-1133">Transmembrane helix</keyword>
<dbReference type="OrthoDB" id="9777124at2"/>
<dbReference type="EMBL" id="LN890655">
    <property type="protein sequence ID" value="CUS04883.2"/>
    <property type="molecule type" value="Genomic_DNA"/>
</dbReference>
<evidence type="ECO:0000256" key="9">
    <source>
        <dbReference type="ARBA" id="ARBA00023264"/>
    </source>
</evidence>
<dbReference type="GO" id="GO:0008654">
    <property type="term" value="P:phospholipid biosynthetic process"/>
    <property type="evidence" value="ECO:0007669"/>
    <property type="project" value="UniProtKB-UniRule"/>
</dbReference>
<evidence type="ECO:0000256" key="6">
    <source>
        <dbReference type="ARBA" id="ARBA00023098"/>
    </source>
</evidence>
<evidence type="ECO:0000256" key="1">
    <source>
        <dbReference type="ARBA" id="ARBA00022475"/>
    </source>
</evidence>
<evidence type="ECO:0000313" key="12">
    <source>
        <dbReference type="Proteomes" id="UP000215027"/>
    </source>
</evidence>
<dbReference type="EC" id="2.3.1.275" evidence="10"/>
<dbReference type="UniPathway" id="UPA00085"/>
<keyword evidence="3 10" id="KW-0808">Transferase</keyword>